<dbReference type="Pfam" id="PF00650">
    <property type="entry name" value="CRAL_TRIO"/>
    <property type="match status" value="1"/>
</dbReference>
<dbReference type="InterPro" id="IPR036273">
    <property type="entry name" value="CRAL/TRIO_N_dom_sf"/>
</dbReference>
<proteinExistence type="predicted"/>
<evidence type="ECO:0000313" key="3">
    <source>
        <dbReference type="EMBL" id="VVT58714.1"/>
    </source>
</evidence>
<dbReference type="PROSITE" id="PS50191">
    <property type="entry name" value="CRAL_TRIO"/>
    <property type="match status" value="1"/>
</dbReference>
<name>A0A5E8C4G9_9ASCO</name>
<feature type="domain" description="CRAL-TRIO" evidence="2">
    <location>
        <begin position="117"/>
        <end position="290"/>
    </location>
</feature>
<dbReference type="EMBL" id="CABVLU010000005">
    <property type="protein sequence ID" value="VVT58714.1"/>
    <property type="molecule type" value="Genomic_DNA"/>
</dbReference>
<dbReference type="SMART" id="SM00516">
    <property type="entry name" value="SEC14"/>
    <property type="match status" value="1"/>
</dbReference>
<dbReference type="PRINTS" id="PR00180">
    <property type="entry name" value="CRETINALDHBP"/>
</dbReference>
<evidence type="ECO:0000256" key="1">
    <source>
        <dbReference type="SAM" id="MobiDB-lite"/>
    </source>
</evidence>
<gene>
    <name evidence="3" type="ORF">SAPINGB_P006347</name>
</gene>
<organism evidence="3 4">
    <name type="scientific">Magnusiomyces paraingens</name>
    <dbReference type="NCBI Taxonomy" id="2606893"/>
    <lineage>
        <taxon>Eukaryota</taxon>
        <taxon>Fungi</taxon>
        <taxon>Dikarya</taxon>
        <taxon>Ascomycota</taxon>
        <taxon>Saccharomycotina</taxon>
        <taxon>Dipodascomycetes</taxon>
        <taxon>Dipodascales</taxon>
        <taxon>Dipodascaceae</taxon>
        <taxon>Magnusiomyces</taxon>
    </lineage>
</organism>
<dbReference type="Gene3D" id="1.10.8.20">
    <property type="entry name" value="N-terminal domain of phosphatidylinositol transfer protein sec14p"/>
    <property type="match status" value="1"/>
</dbReference>
<reference evidence="3 4" key="1">
    <citation type="submission" date="2019-09" db="EMBL/GenBank/DDBJ databases">
        <authorList>
            <person name="Brejova B."/>
        </authorList>
    </citation>
    <scope>NUCLEOTIDE SEQUENCE [LARGE SCALE GENOMIC DNA]</scope>
</reference>
<dbReference type="InterPro" id="IPR011074">
    <property type="entry name" value="CRAL/TRIO_N_dom"/>
</dbReference>
<sequence length="360" mass="39617">MSTLPNGVSETSTNESSSSLSPSIQELLASYPSKSAPNSGTGYPGNLTTEQQKALDQLRSILTELGYSDRLDDASLLRFLRARKFNVELAKDMFVACEKWRAEFGTNTILTDFHYMEKAKVAQYYPQYYHKTDKDGRPIYIEQLGAVKIHEMYQITTQERMLKNLVWEYEAFTHYRLPACSRQQGHLVETSCTILDLKGISLTTATQVYSYIREASNIGQNYYPERMGKFYVINAPFGFSTVFSVIKRFLDPVTVDKIFVLGSKYQSELLKQIPIQNLPIKFGGKSESVGGVELADDGPWRDSQYIGPEGMAPRSSADTILNAAATATSSTTTTDAAAAAAAAAPEPATATATAPAAVPL</sequence>
<keyword evidence="4" id="KW-1185">Reference proteome</keyword>
<dbReference type="PANTHER" id="PTHR45657">
    <property type="entry name" value="CRAL-TRIO DOMAIN-CONTAINING PROTEIN YKL091C-RELATED"/>
    <property type="match status" value="1"/>
</dbReference>
<feature type="region of interest" description="Disordered" evidence="1">
    <location>
        <begin position="1"/>
        <end position="23"/>
    </location>
</feature>
<dbReference type="InterPro" id="IPR036865">
    <property type="entry name" value="CRAL-TRIO_dom_sf"/>
</dbReference>
<dbReference type="CDD" id="cd00170">
    <property type="entry name" value="SEC14"/>
    <property type="match status" value="1"/>
</dbReference>
<feature type="region of interest" description="Disordered" evidence="1">
    <location>
        <begin position="340"/>
        <end position="360"/>
    </location>
</feature>
<dbReference type="GeneID" id="43585158"/>
<dbReference type="InterPro" id="IPR001251">
    <property type="entry name" value="CRAL-TRIO_dom"/>
</dbReference>
<feature type="compositionally biased region" description="Low complexity" evidence="1">
    <location>
        <begin position="9"/>
        <end position="23"/>
    </location>
</feature>
<evidence type="ECO:0000259" key="2">
    <source>
        <dbReference type="PROSITE" id="PS50191"/>
    </source>
</evidence>
<dbReference type="SUPFAM" id="SSF46938">
    <property type="entry name" value="CRAL/TRIO N-terminal domain"/>
    <property type="match status" value="1"/>
</dbReference>
<dbReference type="OrthoDB" id="1434354at2759"/>
<dbReference type="RefSeq" id="XP_031856949.1">
    <property type="nucleotide sequence ID" value="XM_032001058.1"/>
</dbReference>
<dbReference type="Proteomes" id="UP000398389">
    <property type="component" value="Unassembled WGS sequence"/>
</dbReference>
<dbReference type="Gene3D" id="3.40.525.10">
    <property type="entry name" value="CRAL-TRIO lipid binding domain"/>
    <property type="match status" value="1"/>
</dbReference>
<evidence type="ECO:0000313" key="4">
    <source>
        <dbReference type="Proteomes" id="UP000398389"/>
    </source>
</evidence>
<dbReference type="Pfam" id="PF03765">
    <property type="entry name" value="CRAL_TRIO_N"/>
    <property type="match status" value="1"/>
</dbReference>
<dbReference type="AlphaFoldDB" id="A0A5E8C4G9"/>
<accession>A0A5E8C4G9</accession>
<dbReference type="PANTHER" id="PTHR45657:SF1">
    <property type="entry name" value="CRAL-TRIO DOMAIN-CONTAINING PROTEIN YKL091C-RELATED"/>
    <property type="match status" value="1"/>
</dbReference>
<dbReference type="FunFam" id="3.40.525.10:FF:000011">
    <property type="entry name" value="SEC14 cytosolic factor"/>
    <property type="match status" value="1"/>
</dbReference>
<dbReference type="SMART" id="SM01100">
    <property type="entry name" value="CRAL_TRIO_N"/>
    <property type="match status" value="1"/>
</dbReference>
<dbReference type="SUPFAM" id="SSF52087">
    <property type="entry name" value="CRAL/TRIO domain"/>
    <property type="match status" value="1"/>
</dbReference>
<dbReference type="InterPro" id="IPR051026">
    <property type="entry name" value="PI/PC_transfer"/>
</dbReference>
<protein>
    <recommendedName>
        <fullName evidence="2">CRAL-TRIO domain-containing protein</fullName>
    </recommendedName>
</protein>